<reference evidence="3 4" key="1">
    <citation type="submission" date="2019-02" db="EMBL/GenBank/DDBJ databases">
        <title>Genomic Encyclopedia of Archaeal and Bacterial Type Strains, Phase II (KMG-II): from individual species to whole genera.</title>
        <authorList>
            <person name="Goeker M."/>
        </authorList>
    </citation>
    <scope>NUCLEOTIDE SEQUENCE [LARGE SCALE GENOMIC DNA]</scope>
    <source>
        <strain evidence="3 4">DSM 18328</strain>
    </source>
</reference>
<dbReference type="InterPro" id="IPR011646">
    <property type="entry name" value="KAP_P-loop"/>
</dbReference>
<organism evidence="3 4">
    <name type="scientific">Natrinema hispanicum</name>
    <dbReference type="NCBI Taxonomy" id="392421"/>
    <lineage>
        <taxon>Archaea</taxon>
        <taxon>Methanobacteriati</taxon>
        <taxon>Methanobacteriota</taxon>
        <taxon>Stenosarchaea group</taxon>
        <taxon>Halobacteria</taxon>
        <taxon>Halobacteriales</taxon>
        <taxon>Natrialbaceae</taxon>
        <taxon>Natrinema</taxon>
    </lineage>
</organism>
<comment type="caution">
    <text evidence="3">The sequence shown here is derived from an EMBL/GenBank/DDBJ whole genome shotgun (WGS) entry which is preliminary data.</text>
</comment>
<accession>A0A482Y6W9</accession>
<dbReference type="AlphaFoldDB" id="A0A482Y6W9"/>
<name>A0A482Y6W9_9EURY</name>
<dbReference type="InterPro" id="IPR052754">
    <property type="entry name" value="NTPase_KAP_P-loop"/>
</dbReference>
<dbReference type="OrthoDB" id="146963at2157"/>
<evidence type="ECO:0000313" key="4">
    <source>
        <dbReference type="Proteomes" id="UP000291097"/>
    </source>
</evidence>
<protein>
    <submittedName>
        <fullName evidence="3">Putative KAP-like P-loop ATPase</fullName>
    </submittedName>
</protein>
<dbReference type="InterPro" id="IPR027417">
    <property type="entry name" value="P-loop_NTPase"/>
</dbReference>
<dbReference type="PANTHER" id="PTHR22674:SF6">
    <property type="entry name" value="NTPASE KAP FAMILY P-LOOP DOMAIN-CONTAINING PROTEIN 1"/>
    <property type="match status" value="1"/>
</dbReference>
<proteinExistence type="predicted"/>
<sequence length="719" mass="83086">MTTNSDEPQLLSDSSLEKPEEDQLGYDEFAKDIADSITSEVPGEEFIIGIYGPWGSGKSTALNFIEYYLEQSQEPPAVIRFNPWWFSGQTDLLERFFAQLESGLESEDGFDKVRTQLSNFSSALSTVPLSAVTGVPSQRFLQYLARRLDPTPGNVEELKQNISDTLEETDRRIVIFLDDIDRLTEDEMAQMFRLVKSVADFPNVTYILAFDHDVVTNALEREKVVQDGEEYLDKIIQLPQHLPIPEKGSLDQFFIDRLLQITGDRELEINENHWQNVYRDGILPTLNTPRDAIRLSNSVRSSFRKLENEVNFIDLVAVETLRIFYTNAYEYIREHPEEFTNKGRTRRLRDEDDYTEFLEESVSGEVDRERVEAILTYLFPRFDTGSSFTGSRYSEDSNTFRKRKRICHPEIFPFYFRQTVPRGELTTTEIESVLSVSEDSEAFAEELRRLSTEEGKDGRSKANRLLNRFADYTDELSEEQIKGAMKALFLVGDELCAVDPSKSIMDGGTRNQINSIVWSILRDMEDREERLSLLKQSVQVGDSPFVSSLITGVLYQEHGEMGGEGTDEEERLLNYDQLEELTSVVVEKIEETGEKGDLLESPNLDVVLARWMEWSDSEKPVKWVQQNTQETDDLLHFLNQYVSEGRYASMAESGVQQFFDPQRLDSFFELSELEDRLDDLEKEELEDWQQHTIELFNRGKEMLDNGRDPSDFSAWRLER</sequence>
<dbReference type="Pfam" id="PF07693">
    <property type="entry name" value="KAP_NTPase"/>
    <property type="match status" value="1"/>
</dbReference>
<evidence type="ECO:0000256" key="1">
    <source>
        <dbReference type="SAM" id="MobiDB-lite"/>
    </source>
</evidence>
<gene>
    <name evidence="3" type="ORF">BDK88_4220</name>
</gene>
<evidence type="ECO:0000313" key="3">
    <source>
        <dbReference type="EMBL" id="RZV05197.1"/>
    </source>
</evidence>
<dbReference type="SUPFAM" id="SSF52540">
    <property type="entry name" value="P-loop containing nucleoside triphosphate hydrolases"/>
    <property type="match status" value="1"/>
</dbReference>
<dbReference type="Gene3D" id="3.40.50.300">
    <property type="entry name" value="P-loop containing nucleotide triphosphate hydrolases"/>
    <property type="match status" value="1"/>
</dbReference>
<dbReference type="PANTHER" id="PTHR22674">
    <property type="entry name" value="NTPASE, KAP FAMILY P-LOOP DOMAIN-CONTAINING 1"/>
    <property type="match status" value="1"/>
</dbReference>
<evidence type="ECO:0000259" key="2">
    <source>
        <dbReference type="Pfam" id="PF07693"/>
    </source>
</evidence>
<feature type="region of interest" description="Disordered" evidence="1">
    <location>
        <begin position="1"/>
        <end position="22"/>
    </location>
</feature>
<feature type="compositionally biased region" description="Polar residues" evidence="1">
    <location>
        <begin position="1"/>
        <end position="14"/>
    </location>
</feature>
<dbReference type="RefSeq" id="WP_130501916.1">
    <property type="nucleotide sequence ID" value="NZ_SHMP01000010.1"/>
</dbReference>
<dbReference type="EMBL" id="SHMP01000010">
    <property type="protein sequence ID" value="RZV05197.1"/>
    <property type="molecule type" value="Genomic_DNA"/>
</dbReference>
<dbReference type="Proteomes" id="UP000291097">
    <property type="component" value="Unassembled WGS sequence"/>
</dbReference>
<feature type="domain" description="KAP NTPase" evidence="2">
    <location>
        <begin position="26"/>
        <end position="301"/>
    </location>
</feature>